<comment type="caution">
    <text evidence="2">The sequence shown here is derived from an EMBL/GenBank/DDBJ whole genome shotgun (WGS) entry which is preliminary data.</text>
</comment>
<dbReference type="GeneID" id="80891655"/>
<gene>
    <name evidence="2" type="ORF">LMH87_004496</name>
</gene>
<evidence type="ECO:0000256" key="1">
    <source>
        <dbReference type="SAM" id="Phobius"/>
    </source>
</evidence>
<name>A0A9W8Q3V0_AKAMU</name>
<keyword evidence="1" id="KW-1133">Transmembrane helix</keyword>
<dbReference type="EMBL" id="JAJHUN010000011">
    <property type="protein sequence ID" value="KAJ4145655.1"/>
    <property type="molecule type" value="Genomic_DNA"/>
</dbReference>
<organism evidence="2 3">
    <name type="scientific">Akanthomyces muscarius</name>
    <name type="common">Entomopathogenic fungus</name>
    <name type="synonym">Lecanicillium muscarium</name>
    <dbReference type="NCBI Taxonomy" id="2231603"/>
    <lineage>
        <taxon>Eukaryota</taxon>
        <taxon>Fungi</taxon>
        <taxon>Dikarya</taxon>
        <taxon>Ascomycota</taxon>
        <taxon>Pezizomycotina</taxon>
        <taxon>Sordariomycetes</taxon>
        <taxon>Hypocreomycetidae</taxon>
        <taxon>Hypocreales</taxon>
        <taxon>Cordycipitaceae</taxon>
        <taxon>Akanthomyces</taxon>
    </lineage>
</organism>
<keyword evidence="1" id="KW-0472">Membrane</keyword>
<sequence length="110" mass="12768">MESQLIARVNLGAVLVPMTVLWLLLLMLLSSAYPCLGSDLILLESRLYQSDTVSPLSPERRNDHISRTFATLFLLLLNTARYRRNVYRYEYLVRPQFIFVLIENPNPVIK</sequence>
<dbReference type="RefSeq" id="XP_056049325.1">
    <property type="nucleotide sequence ID" value="XM_056195724.1"/>
</dbReference>
<dbReference type="KEGG" id="amus:LMH87_004496"/>
<dbReference type="AlphaFoldDB" id="A0A9W8Q3V0"/>
<keyword evidence="3" id="KW-1185">Reference proteome</keyword>
<keyword evidence="1" id="KW-0812">Transmembrane</keyword>
<evidence type="ECO:0000313" key="3">
    <source>
        <dbReference type="Proteomes" id="UP001144673"/>
    </source>
</evidence>
<reference evidence="2" key="1">
    <citation type="journal article" date="2023" name="Access Microbiol">
        <title>De-novo genome assembly for Akanthomyces muscarius, a biocontrol agent of insect agricultural pests.</title>
        <authorList>
            <person name="Erdos Z."/>
            <person name="Studholme D.J."/>
            <person name="Raymond B."/>
            <person name="Sharma M."/>
        </authorList>
    </citation>
    <scope>NUCLEOTIDE SEQUENCE</scope>
    <source>
        <strain evidence="2">Ve6</strain>
    </source>
</reference>
<accession>A0A9W8Q3V0</accession>
<feature type="transmembrane region" description="Helical" evidence="1">
    <location>
        <begin position="64"/>
        <end position="80"/>
    </location>
</feature>
<proteinExistence type="predicted"/>
<dbReference type="Proteomes" id="UP001144673">
    <property type="component" value="Chromosome 2"/>
</dbReference>
<evidence type="ECO:0000313" key="2">
    <source>
        <dbReference type="EMBL" id="KAJ4145655.1"/>
    </source>
</evidence>
<protein>
    <submittedName>
        <fullName evidence="2">Uncharacterized protein</fullName>
    </submittedName>
</protein>